<dbReference type="InterPro" id="IPR006710">
    <property type="entry name" value="Glyco_hydro_43"/>
</dbReference>
<evidence type="ECO:0000313" key="9">
    <source>
        <dbReference type="Proteomes" id="UP000183410"/>
    </source>
</evidence>
<dbReference type="CDD" id="cd18617">
    <property type="entry name" value="GH43_XynB-like"/>
    <property type="match status" value="1"/>
</dbReference>
<gene>
    <name evidence="8" type="ORF">SAMN04487969_12619</name>
</gene>
<dbReference type="Pfam" id="PF17851">
    <property type="entry name" value="GH43_C2"/>
    <property type="match status" value="1"/>
</dbReference>
<dbReference type="InterPro" id="IPR041542">
    <property type="entry name" value="GH43_C2"/>
</dbReference>
<evidence type="ECO:0000256" key="3">
    <source>
        <dbReference type="ARBA" id="ARBA00023295"/>
    </source>
</evidence>
<dbReference type="PANTHER" id="PTHR42812:SF12">
    <property type="entry name" value="BETA-XYLOSIDASE-RELATED"/>
    <property type="match status" value="1"/>
</dbReference>
<accession>A0A1I2HVS1</accession>
<feature type="site" description="Important for catalytic activity, responsible for pKa modulation of the active site Glu and correct orientation of both the proton donor and substrate" evidence="5">
    <location>
        <position position="120"/>
    </location>
</feature>
<sequence length="507" mass="57290">MAYQNPVLSGFYPDPSVCRVGEDYYLATSSFEYFPGVPLFHSRDLIHWKQIAHVLTRPSQLPLERANSSEGIFAPTLRHHDGIFYMATTNRSLNANFYVWTDDPAGEWSDPIVVDMDGYDPSLFFDDDGRVYFTACRPHPEAEIIQCEIDIRTGARISEVRSIWQGTGGAYPEGPHIYRIGGKIYLIIAEGGTENGHMVTVARSDNPWGPYESCPYNPILTHRSRFSPIHATGHADLLQAHDGSWWAVFLGTRPVPYPFRTHLGRETFLAPVSWTEAGWPLIGDKGQVALEMHGRALPHVKWEEAGERDHFDQPELGLEWNFLRNPRKEDWSLAEHSGFLTLRGSEITLDDADSPAFIGRRQQHFHCSVQTALHFAPQQDREEAGLTVFMNERFHYEVAVTRDEGQKGIIFRRRIGTLWKVEAFVELISDEVVVELGVEADPHQYMFTYKLPDDEAQTIGIGECCLLAPEVAGDFTGVYFGLYATGNGRRSAAPALFDWFDYVAGES</sequence>
<feature type="active site" description="Proton donor" evidence="4">
    <location>
        <position position="173"/>
    </location>
</feature>
<dbReference type="PANTHER" id="PTHR42812">
    <property type="entry name" value="BETA-XYLOSIDASE"/>
    <property type="match status" value="1"/>
</dbReference>
<dbReference type="OrthoDB" id="9801455at2"/>
<dbReference type="GO" id="GO:0005975">
    <property type="term" value="P:carbohydrate metabolic process"/>
    <property type="evidence" value="ECO:0007669"/>
    <property type="project" value="InterPro"/>
</dbReference>
<dbReference type="EMBL" id="FONN01000026">
    <property type="protein sequence ID" value="SFF32471.1"/>
    <property type="molecule type" value="Genomic_DNA"/>
</dbReference>
<evidence type="ECO:0000313" key="8">
    <source>
        <dbReference type="EMBL" id="SFF32471.1"/>
    </source>
</evidence>
<dbReference type="InterPro" id="IPR023296">
    <property type="entry name" value="Glyco_hydro_beta-prop_sf"/>
</dbReference>
<dbReference type="Pfam" id="PF04616">
    <property type="entry name" value="Glyco_hydro_43"/>
    <property type="match status" value="1"/>
</dbReference>
<dbReference type="AlphaFoldDB" id="A0A1I2HVS1"/>
<feature type="domain" description="Beta-xylosidase C-terminal Concanavalin A-like" evidence="7">
    <location>
        <begin position="308"/>
        <end position="502"/>
    </location>
</feature>
<evidence type="ECO:0000259" key="7">
    <source>
        <dbReference type="Pfam" id="PF17851"/>
    </source>
</evidence>
<keyword evidence="3 6" id="KW-0326">Glycosidase</keyword>
<dbReference type="GO" id="GO:0004553">
    <property type="term" value="F:hydrolase activity, hydrolyzing O-glycosyl compounds"/>
    <property type="evidence" value="ECO:0007669"/>
    <property type="project" value="InterPro"/>
</dbReference>
<dbReference type="SUPFAM" id="SSF49899">
    <property type="entry name" value="Concanavalin A-like lectins/glucanases"/>
    <property type="match status" value="1"/>
</dbReference>
<dbReference type="Gene3D" id="2.115.10.20">
    <property type="entry name" value="Glycosyl hydrolase domain, family 43"/>
    <property type="match status" value="1"/>
</dbReference>
<reference evidence="9" key="1">
    <citation type="submission" date="2016-10" db="EMBL/GenBank/DDBJ databases">
        <authorList>
            <person name="Varghese N."/>
            <person name="Submissions S."/>
        </authorList>
    </citation>
    <scope>NUCLEOTIDE SEQUENCE [LARGE SCALE GENOMIC DNA]</scope>
    <source>
        <strain evidence="9">CGMCC 1.10223</strain>
    </source>
</reference>
<dbReference type="Proteomes" id="UP000183410">
    <property type="component" value="Unassembled WGS sequence"/>
</dbReference>
<dbReference type="RefSeq" id="WP_046233988.1">
    <property type="nucleotide sequence ID" value="NZ_FONN01000026.1"/>
</dbReference>
<evidence type="ECO:0000256" key="6">
    <source>
        <dbReference type="RuleBase" id="RU361187"/>
    </source>
</evidence>
<evidence type="ECO:0000256" key="4">
    <source>
        <dbReference type="PIRSR" id="PIRSR606710-1"/>
    </source>
</evidence>
<dbReference type="InterPro" id="IPR051795">
    <property type="entry name" value="Glycosyl_Hydrlase_43"/>
</dbReference>
<protein>
    <submittedName>
        <fullName evidence="8">Alpha-N-arabinofuranosidase</fullName>
    </submittedName>
</protein>
<evidence type="ECO:0000256" key="5">
    <source>
        <dbReference type="PIRSR" id="PIRSR606710-2"/>
    </source>
</evidence>
<feature type="active site" description="Proton acceptor" evidence="4">
    <location>
        <position position="14"/>
    </location>
</feature>
<proteinExistence type="inferred from homology"/>
<dbReference type="InterPro" id="IPR013320">
    <property type="entry name" value="ConA-like_dom_sf"/>
</dbReference>
<evidence type="ECO:0000256" key="1">
    <source>
        <dbReference type="ARBA" id="ARBA00009865"/>
    </source>
</evidence>
<keyword evidence="9" id="KW-1185">Reference proteome</keyword>
<dbReference type="Gene3D" id="2.60.120.200">
    <property type="match status" value="1"/>
</dbReference>
<comment type="similarity">
    <text evidence="1 6">Belongs to the glycosyl hydrolase 43 family.</text>
</comment>
<keyword evidence="2 6" id="KW-0378">Hydrolase</keyword>
<name>A0A1I2HVS1_9BACL</name>
<dbReference type="SUPFAM" id="SSF75005">
    <property type="entry name" value="Arabinanase/levansucrase/invertase"/>
    <property type="match status" value="1"/>
</dbReference>
<evidence type="ECO:0000256" key="2">
    <source>
        <dbReference type="ARBA" id="ARBA00022801"/>
    </source>
</evidence>
<organism evidence="8 9">
    <name type="scientific">Paenibacillus algorifonticola</name>
    <dbReference type="NCBI Taxonomy" id="684063"/>
    <lineage>
        <taxon>Bacteria</taxon>
        <taxon>Bacillati</taxon>
        <taxon>Bacillota</taxon>
        <taxon>Bacilli</taxon>
        <taxon>Bacillales</taxon>
        <taxon>Paenibacillaceae</taxon>
        <taxon>Paenibacillus</taxon>
    </lineage>
</organism>